<feature type="domain" description="Mechanosensitive ion channel MscS" evidence="6">
    <location>
        <begin position="106"/>
        <end position="169"/>
    </location>
</feature>
<feature type="transmembrane region" description="Helical" evidence="5">
    <location>
        <begin position="89"/>
        <end position="114"/>
    </location>
</feature>
<sequence length="276" mass="28889">MNIPPIDDIVAQTTVSVWDVVLAALTLLVAWIVSIFARRGVIALTQRLNGISDGAAILIARIVRYAVVLTGVGVALVFLGASIQPLVAVALIVAAVVFLALRGVSANFAAGVILQTRNPIRVGDDIEYEGYRGTVRELNGRSVILATRDGRTVHVPNASILDSPIVNHSTSGRGRSELRVRADTGLDGLDALAAAVREAIRSVGAALELPAPRVLLETAEPERLCLVVQFWHAPGAERPVTAAAVLAVANGLREEGITAVVTSEAPDPALTPPPPL</sequence>
<evidence type="ECO:0000256" key="4">
    <source>
        <dbReference type="ARBA" id="ARBA00023136"/>
    </source>
</evidence>
<keyword evidence="2 5" id="KW-0812">Transmembrane</keyword>
<dbReference type="Gene3D" id="2.30.30.60">
    <property type="match status" value="1"/>
</dbReference>
<evidence type="ECO:0000256" key="5">
    <source>
        <dbReference type="SAM" id="Phobius"/>
    </source>
</evidence>
<evidence type="ECO:0000256" key="3">
    <source>
        <dbReference type="ARBA" id="ARBA00022989"/>
    </source>
</evidence>
<dbReference type="Pfam" id="PF00924">
    <property type="entry name" value="MS_channel_2nd"/>
    <property type="match status" value="1"/>
</dbReference>
<dbReference type="EMBL" id="CP035806">
    <property type="protein sequence ID" value="QBE48921.1"/>
    <property type="molecule type" value="Genomic_DNA"/>
</dbReference>
<dbReference type="PANTHER" id="PTHR30221">
    <property type="entry name" value="SMALL-CONDUCTANCE MECHANOSENSITIVE CHANNEL"/>
    <property type="match status" value="1"/>
</dbReference>
<dbReference type="Proteomes" id="UP000289260">
    <property type="component" value="Chromosome"/>
</dbReference>
<feature type="transmembrane region" description="Helical" evidence="5">
    <location>
        <begin position="62"/>
        <end position="83"/>
    </location>
</feature>
<dbReference type="KEGG" id="ltr:EVS81_08800"/>
<feature type="transmembrane region" description="Helical" evidence="5">
    <location>
        <begin position="20"/>
        <end position="41"/>
    </location>
</feature>
<dbReference type="GO" id="GO:0008381">
    <property type="term" value="F:mechanosensitive monoatomic ion channel activity"/>
    <property type="evidence" value="ECO:0007669"/>
    <property type="project" value="InterPro"/>
</dbReference>
<evidence type="ECO:0000256" key="2">
    <source>
        <dbReference type="ARBA" id="ARBA00022692"/>
    </source>
</evidence>
<comment type="subcellular location">
    <subcellularLocation>
        <location evidence="1">Membrane</location>
    </subcellularLocation>
</comment>
<dbReference type="PROSITE" id="PS01246">
    <property type="entry name" value="UPF0003"/>
    <property type="match status" value="1"/>
</dbReference>
<protein>
    <submittedName>
        <fullName evidence="7">Mechanosensitive ion channel</fullName>
    </submittedName>
</protein>
<name>A0A4P6KFY2_9MICO</name>
<evidence type="ECO:0000256" key="1">
    <source>
        <dbReference type="ARBA" id="ARBA00004370"/>
    </source>
</evidence>
<dbReference type="RefSeq" id="WP_130110056.1">
    <property type="nucleotide sequence ID" value="NZ_CP035806.1"/>
</dbReference>
<dbReference type="PANTHER" id="PTHR30221:SF1">
    <property type="entry name" value="SMALL-CONDUCTANCE MECHANOSENSITIVE CHANNEL"/>
    <property type="match status" value="1"/>
</dbReference>
<dbReference type="SUPFAM" id="SSF50182">
    <property type="entry name" value="Sm-like ribonucleoproteins"/>
    <property type="match status" value="1"/>
</dbReference>
<gene>
    <name evidence="7" type="ORF">EVS81_08800</name>
</gene>
<dbReference type="OrthoDB" id="5069510at2"/>
<accession>A0A4P6KFY2</accession>
<evidence type="ECO:0000313" key="7">
    <source>
        <dbReference type="EMBL" id="QBE48921.1"/>
    </source>
</evidence>
<dbReference type="InterPro" id="IPR006685">
    <property type="entry name" value="MscS_channel_2nd"/>
</dbReference>
<organism evidence="7 8">
    <name type="scientific">Leucobacter triazinivorans</name>
    <dbReference type="NCBI Taxonomy" id="1784719"/>
    <lineage>
        <taxon>Bacteria</taxon>
        <taxon>Bacillati</taxon>
        <taxon>Actinomycetota</taxon>
        <taxon>Actinomycetes</taxon>
        <taxon>Micrococcales</taxon>
        <taxon>Microbacteriaceae</taxon>
        <taxon>Leucobacter</taxon>
    </lineage>
</organism>
<evidence type="ECO:0000313" key="8">
    <source>
        <dbReference type="Proteomes" id="UP000289260"/>
    </source>
</evidence>
<proteinExistence type="predicted"/>
<reference evidence="7 8" key="1">
    <citation type="submission" date="2019-02" db="EMBL/GenBank/DDBJ databases">
        <authorList>
            <person name="Sun L."/>
            <person name="Pan D."/>
            <person name="Wu X."/>
        </authorList>
    </citation>
    <scope>NUCLEOTIDE SEQUENCE [LARGE SCALE GENOMIC DNA]</scope>
    <source>
        <strain evidence="7 8">JW-1</strain>
    </source>
</reference>
<dbReference type="InterPro" id="IPR010920">
    <property type="entry name" value="LSM_dom_sf"/>
</dbReference>
<keyword evidence="4 5" id="KW-0472">Membrane</keyword>
<evidence type="ECO:0000259" key="6">
    <source>
        <dbReference type="Pfam" id="PF00924"/>
    </source>
</evidence>
<dbReference type="InterPro" id="IPR006686">
    <property type="entry name" value="MscS_channel_CS"/>
</dbReference>
<keyword evidence="3 5" id="KW-1133">Transmembrane helix</keyword>
<keyword evidence="8" id="KW-1185">Reference proteome</keyword>
<dbReference type="InterPro" id="IPR045275">
    <property type="entry name" value="MscS_archaea/bacteria_type"/>
</dbReference>
<dbReference type="AlphaFoldDB" id="A0A4P6KFY2"/>
<dbReference type="GO" id="GO:0016020">
    <property type="term" value="C:membrane"/>
    <property type="evidence" value="ECO:0007669"/>
    <property type="project" value="UniProtKB-SubCell"/>
</dbReference>
<dbReference type="InterPro" id="IPR023408">
    <property type="entry name" value="MscS_beta-dom_sf"/>
</dbReference>
<dbReference type="Gene3D" id="1.10.287.1260">
    <property type="match status" value="1"/>
</dbReference>